<gene>
    <name evidence="1" type="ORF">C4541_02705</name>
</gene>
<proteinExistence type="predicted"/>
<organism evidence="1 2">
    <name type="scientific">Candidatus Auribacter fodinae</name>
    <dbReference type="NCBI Taxonomy" id="2093366"/>
    <lineage>
        <taxon>Bacteria</taxon>
        <taxon>Pseudomonadati</taxon>
        <taxon>Candidatus Auribacterota</taxon>
        <taxon>Candidatus Auribacteria</taxon>
        <taxon>Candidatus Auribacterales</taxon>
        <taxon>Candidatus Auribacteraceae</taxon>
        <taxon>Candidatus Auribacter</taxon>
    </lineage>
</organism>
<accession>A0A3A4R4P5</accession>
<evidence type="ECO:0000313" key="2">
    <source>
        <dbReference type="Proteomes" id="UP000266426"/>
    </source>
</evidence>
<dbReference type="InterPro" id="IPR018708">
    <property type="entry name" value="DUF2225"/>
</dbReference>
<protein>
    <submittedName>
        <fullName evidence="1">DUF2225 domain-containing protein</fullName>
    </submittedName>
</protein>
<reference evidence="1 2" key="1">
    <citation type="journal article" date="2017" name="ISME J.">
        <title>Energy and carbon metabolisms in a deep terrestrial subsurface fluid microbial community.</title>
        <authorList>
            <person name="Momper L."/>
            <person name="Jungbluth S.P."/>
            <person name="Lee M.D."/>
            <person name="Amend J.P."/>
        </authorList>
    </citation>
    <scope>NUCLEOTIDE SEQUENCE [LARGE SCALE GENOMIC DNA]</scope>
    <source>
        <strain evidence="1">SURF_26</strain>
    </source>
</reference>
<dbReference type="Proteomes" id="UP000266426">
    <property type="component" value="Unassembled WGS sequence"/>
</dbReference>
<dbReference type="EMBL" id="QZJZ01000016">
    <property type="protein sequence ID" value="RJP61117.1"/>
    <property type="molecule type" value="Genomic_DNA"/>
</dbReference>
<sequence>MSGITMKAFHTKKLKCPICTKEAEYTLLTSEVFGLYYPASRDRDQYVSQWNWRDPQWSHINPYHYAIILCPICHYSDFEENFGDSPKELSIRQIKFLRKIMTALPATHVTLIKDIAWLIDNAGSSRTPEIATLSYILALAFQQYLLEDKSCHHNYNLLGRMFLRLAWMYRQQEEAGTHANSALQENQPATPSTVCYSMLDSLAHYSSLSNELLKYYDNIPVDNAEEVQSMIHILDKNIAQVIKKTQALAQAINKGTESGHSNIHIIFNNIYSVWTWMPRTENDAINSAISHFEEMAQKDSTITDNALWKLLELLAFLYDKTGNIEKRNNRLSHIISASHRKRMLLSKKLQLNISTAERAELELDLKKINNYIQEITFQYKYDYNENASV</sequence>
<comment type="caution">
    <text evidence="1">The sequence shown here is derived from an EMBL/GenBank/DDBJ whole genome shotgun (WGS) entry which is preliminary data.</text>
</comment>
<evidence type="ECO:0000313" key="1">
    <source>
        <dbReference type="EMBL" id="RJP61117.1"/>
    </source>
</evidence>
<name>A0A3A4R4P5_9BACT</name>
<dbReference type="AlphaFoldDB" id="A0A3A4R4P5"/>
<dbReference type="Pfam" id="PF09986">
    <property type="entry name" value="DUF2225"/>
    <property type="match status" value="1"/>
</dbReference>